<name>A0A7J7DJ67_TRIWF</name>
<sequence>MGIKFLSLIQMVPWSCFQLMTNHVACGQIQPEPPAAPPTIKLIDSNGSVKIYTRPIHASELMTQFPKHLICRSDSFYIGRKIPALAESDLLQFGHNYFLLPTKFFQSVLSFVNIAAFASAKTTPHQPFQNALMKKAATCTPFDIQKSPSGCLRIRVTDEFISQLMEEGDAAENGEAGCEEETTKSSVCNTAQLKKEYKQLVRSRQWKPKLDTIIETQEKRKLSSFGMKRRKKSQAIVSQKIEQRPEHKNMNIHHVTSSSKASLKGKMKIIRSKK</sequence>
<comment type="caution">
    <text evidence="3">The sequence shown here is derived from an EMBL/GenBank/DDBJ whole genome shotgun (WGS) entry which is preliminary data.</text>
</comment>
<dbReference type="PANTHER" id="PTHR33052">
    <property type="entry name" value="DUF4228 DOMAIN PROTEIN-RELATED"/>
    <property type="match status" value="1"/>
</dbReference>
<organism evidence="3 4">
    <name type="scientific">Tripterygium wilfordii</name>
    <name type="common">Thunder God vine</name>
    <dbReference type="NCBI Taxonomy" id="458696"/>
    <lineage>
        <taxon>Eukaryota</taxon>
        <taxon>Viridiplantae</taxon>
        <taxon>Streptophyta</taxon>
        <taxon>Embryophyta</taxon>
        <taxon>Tracheophyta</taxon>
        <taxon>Spermatophyta</taxon>
        <taxon>Magnoliopsida</taxon>
        <taxon>eudicotyledons</taxon>
        <taxon>Gunneridae</taxon>
        <taxon>Pentapetalae</taxon>
        <taxon>rosids</taxon>
        <taxon>fabids</taxon>
        <taxon>Celastrales</taxon>
        <taxon>Celastraceae</taxon>
        <taxon>Tripterygium</taxon>
    </lineage>
</organism>
<evidence type="ECO:0000313" key="3">
    <source>
        <dbReference type="EMBL" id="KAF5746353.1"/>
    </source>
</evidence>
<dbReference type="InterPro" id="IPR025322">
    <property type="entry name" value="PADRE_dom"/>
</dbReference>
<reference evidence="3 4" key="1">
    <citation type="journal article" date="2020" name="Nat. Commun.">
        <title>Genome of Tripterygium wilfordii and identification of cytochrome P450 involved in triptolide biosynthesis.</title>
        <authorList>
            <person name="Tu L."/>
            <person name="Su P."/>
            <person name="Zhang Z."/>
            <person name="Gao L."/>
            <person name="Wang J."/>
            <person name="Hu T."/>
            <person name="Zhou J."/>
            <person name="Zhang Y."/>
            <person name="Zhao Y."/>
            <person name="Liu Y."/>
            <person name="Song Y."/>
            <person name="Tong Y."/>
            <person name="Lu Y."/>
            <person name="Yang J."/>
            <person name="Xu C."/>
            <person name="Jia M."/>
            <person name="Peters R.J."/>
            <person name="Huang L."/>
            <person name="Gao W."/>
        </authorList>
    </citation>
    <scope>NUCLEOTIDE SEQUENCE [LARGE SCALE GENOMIC DNA]</scope>
    <source>
        <strain evidence="4">cv. XIE 37</strain>
        <tissue evidence="3">Leaf</tissue>
    </source>
</reference>
<gene>
    <name evidence="3" type="ORF">HS088_TW06G00524</name>
</gene>
<evidence type="ECO:0000313" key="4">
    <source>
        <dbReference type="Proteomes" id="UP000593562"/>
    </source>
</evidence>
<evidence type="ECO:0000256" key="2">
    <source>
        <dbReference type="SAM" id="SignalP"/>
    </source>
</evidence>
<feature type="signal peptide" evidence="2">
    <location>
        <begin position="1"/>
        <end position="26"/>
    </location>
</feature>
<protein>
    <recommendedName>
        <fullName evidence="5">DUF4228 domain protein</fullName>
    </recommendedName>
</protein>
<feature type="compositionally biased region" description="Basic residues" evidence="1">
    <location>
        <begin position="263"/>
        <end position="274"/>
    </location>
</feature>
<proteinExistence type="predicted"/>
<dbReference type="Pfam" id="PF14009">
    <property type="entry name" value="PADRE"/>
    <property type="match status" value="1"/>
</dbReference>
<feature type="chain" id="PRO_5029546939" description="DUF4228 domain protein" evidence="2">
    <location>
        <begin position="27"/>
        <end position="274"/>
    </location>
</feature>
<dbReference type="Proteomes" id="UP000593562">
    <property type="component" value="Unassembled WGS sequence"/>
</dbReference>
<dbReference type="AlphaFoldDB" id="A0A7J7DJ67"/>
<dbReference type="InParanoid" id="A0A7J7DJ67"/>
<keyword evidence="2" id="KW-0732">Signal</keyword>
<feature type="region of interest" description="Disordered" evidence="1">
    <location>
        <begin position="241"/>
        <end position="274"/>
    </location>
</feature>
<accession>A0A7J7DJ67</accession>
<evidence type="ECO:0008006" key="5">
    <source>
        <dbReference type="Google" id="ProtNLM"/>
    </source>
</evidence>
<keyword evidence="4" id="KW-1185">Reference proteome</keyword>
<dbReference type="EMBL" id="JAAARO010000006">
    <property type="protein sequence ID" value="KAF5746353.1"/>
    <property type="molecule type" value="Genomic_DNA"/>
</dbReference>
<evidence type="ECO:0000256" key="1">
    <source>
        <dbReference type="SAM" id="MobiDB-lite"/>
    </source>
</evidence>
<dbReference type="FunCoup" id="A0A7J7DJ67">
    <property type="interactions" value="34"/>
</dbReference>